<dbReference type="EMBL" id="LR134406">
    <property type="protein sequence ID" value="VEH69533.1"/>
    <property type="molecule type" value="Genomic_DNA"/>
</dbReference>
<dbReference type="InterPro" id="IPR039422">
    <property type="entry name" value="MarR/SlyA-like"/>
</dbReference>
<dbReference type="PANTHER" id="PTHR33164:SF106">
    <property type="entry name" value="TRANSCRIPTIONAL REGULATORY PROTEIN"/>
    <property type="match status" value="1"/>
</dbReference>
<keyword evidence="3" id="KW-1185">Reference proteome</keyword>
<sequence length="156" mass="17342">MDGTAPTDDPVNQMILALRRLNSAFAASNRVVGEALGLKDSDFAVLDALNQEGPRTPTELARRTRTHVATMTGILARLEGDGWIERRPDPADRRSVRIHAVGVDRLIEVYFRVNEELAEHVSGWPVEQVKMITRFLAGVGDIVTAFSERMTTERES</sequence>
<dbReference type="GO" id="GO:0006950">
    <property type="term" value="P:response to stress"/>
    <property type="evidence" value="ECO:0007669"/>
    <property type="project" value="TreeGrafter"/>
</dbReference>
<accession>A0A3S4VI37</accession>
<proteinExistence type="predicted"/>
<dbReference type="Gene3D" id="1.10.10.10">
    <property type="entry name" value="Winged helix-like DNA-binding domain superfamily/Winged helix DNA-binding domain"/>
    <property type="match status" value="1"/>
</dbReference>
<evidence type="ECO:0000313" key="2">
    <source>
        <dbReference type="EMBL" id="VEH69533.1"/>
    </source>
</evidence>
<dbReference type="AlphaFoldDB" id="A0A3S4VI37"/>
<feature type="domain" description="HTH marR-type" evidence="1">
    <location>
        <begin position="11"/>
        <end position="141"/>
    </location>
</feature>
<evidence type="ECO:0000259" key="1">
    <source>
        <dbReference type="PROSITE" id="PS50995"/>
    </source>
</evidence>
<dbReference type="InterPro" id="IPR036388">
    <property type="entry name" value="WH-like_DNA-bd_sf"/>
</dbReference>
<organism evidence="2 3">
    <name type="scientific">Arachnia propionica</name>
    <dbReference type="NCBI Taxonomy" id="1750"/>
    <lineage>
        <taxon>Bacteria</taxon>
        <taxon>Bacillati</taxon>
        <taxon>Actinomycetota</taxon>
        <taxon>Actinomycetes</taxon>
        <taxon>Propionibacteriales</taxon>
        <taxon>Propionibacteriaceae</taxon>
        <taxon>Arachnia</taxon>
    </lineage>
</organism>
<dbReference type="InterPro" id="IPR036390">
    <property type="entry name" value="WH_DNA-bd_sf"/>
</dbReference>
<dbReference type="PROSITE" id="PS50995">
    <property type="entry name" value="HTH_MARR_2"/>
    <property type="match status" value="1"/>
</dbReference>
<protein>
    <submittedName>
        <fullName evidence="2">Multiple antibiotic resistance protein marR</fullName>
    </submittedName>
</protein>
<dbReference type="SMART" id="SM00347">
    <property type="entry name" value="HTH_MARR"/>
    <property type="match status" value="1"/>
</dbReference>
<dbReference type="GO" id="GO:0003700">
    <property type="term" value="F:DNA-binding transcription factor activity"/>
    <property type="evidence" value="ECO:0007669"/>
    <property type="project" value="InterPro"/>
</dbReference>
<dbReference type="Proteomes" id="UP000273044">
    <property type="component" value="Chromosome"/>
</dbReference>
<dbReference type="SUPFAM" id="SSF46785">
    <property type="entry name" value="Winged helix' DNA-binding domain"/>
    <property type="match status" value="1"/>
</dbReference>
<dbReference type="PANTHER" id="PTHR33164">
    <property type="entry name" value="TRANSCRIPTIONAL REGULATOR, MARR FAMILY"/>
    <property type="match status" value="1"/>
</dbReference>
<name>A0A3S4VI37_9ACTN</name>
<gene>
    <name evidence="2" type="primary">marR_2</name>
    <name evidence="2" type="ORF">NCTC12967_00803</name>
</gene>
<dbReference type="Pfam" id="PF01047">
    <property type="entry name" value="MarR"/>
    <property type="match status" value="1"/>
</dbReference>
<evidence type="ECO:0000313" key="3">
    <source>
        <dbReference type="Proteomes" id="UP000273044"/>
    </source>
</evidence>
<reference evidence="2 3" key="1">
    <citation type="submission" date="2018-12" db="EMBL/GenBank/DDBJ databases">
        <authorList>
            <consortium name="Pathogen Informatics"/>
        </authorList>
    </citation>
    <scope>NUCLEOTIDE SEQUENCE [LARGE SCALE GENOMIC DNA]</scope>
    <source>
        <strain evidence="2 3">NCTC12967</strain>
    </source>
</reference>
<dbReference type="InterPro" id="IPR000835">
    <property type="entry name" value="HTH_MarR-typ"/>
</dbReference>